<proteinExistence type="predicted"/>
<accession>F0WDL3</accession>
<evidence type="ECO:0000313" key="2">
    <source>
        <dbReference type="EMBL" id="CCA19288.1"/>
    </source>
</evidence>
<evidence type="ECO:0000259" key="1">
    <source>
        <dbReference type="Pfam" id="PF07727"/>
    </source>
</evidence>
<protein>
    <submittedName>
        <fullName evidence="2">PREDICTED: similar to pol polyprotein putative</fullName>
    </submittedName>
</protein>
<dbReference type="EMBL" id="FR824112">
    <property type="protein sequence ID" value="CCA19288.1"/>
    <property type="molecule type" value="Genomic_DNA"/>
</dbReference>
<dbReference type="SUPFAM" id="SSF56672">
    <property type="entry name" value="DNA/RNA polymerases"/>
    <property type="match status" value="1"/>
</dbReference>
<dbReference type="AlphaFoldDB" id="F0WDL3"/>
<dbReference type="CDD" id="cd09272">
    <property type="entry name" value="RNase_HI_RT_Ty1"/>
    <property type="match status" value="1"/>
</dbReference>
<dbReference type="PANTHER" id="PTHR11439">
    <property type="entry name" value="GAG-POL-RELATED RETROTRANSPOSON"/>
    <property type="match status" value="1"/>
</dbReference>
<reference evidence="2" key="2">
    <citation type="submission" date="2011-02" db="EMBL/GenBank/DDBJ databases">
        <authorList>
            <person name="MacLean D."/>
        </authorList>
    </citation>
    <scope>NUCLEOTIDE SEQUENCE</scope>
</reference>
<name>F0WDL3_9STRA</name>
<dbReference type="Pfam" id="PF07727">
    <property type="entry name" value="RVT_2"/>
    <property type="match status" value="1"/>
</dbReference>
<reference evidence="2" key="1">
    <citation type="journal article" date="2011" name="PLoS Biol.">
        <title>Gene gain and loss during evolution of obligate parasitism in the white rust pathogen of Arabidopsis thaliana.</title>
        <authorList>
            <person name="Kemen E."/>
            <person name="Gardiner A."/>
            <person name="Schultz-Larsen T."/>
            <person name="Kemen A.C."/>
            <person name="Balmuth A.L."/>
            <person name="Robert-Seilaniantz A."/>
            <person name="Bailey K."/>
            <person name="Holub E."/>
            <person name="Studholme D.J."/>
            <person name="Maclean D."/>
            <person name="Jones J.D."/>
        </authorList>
    </citation>
    <scope>NUCLEOTIDE SEQUENCE</scope>
</reference>
<dbReference type="InterPro" id="IPR013103">
    <property type="entry name" value="RVT_2"/>
</dbReference>
<organism evidence="2">
    <name type="scientific">Albugo laibachii Nc14</name>
    <dbReference type="NCBI Taxonomy" id="890382"/>
    <lineage>
        <taxon>Eukaryota</taxon>
        <taxon>Sar</taxon>
        <taxon>Stramenopiles</taxon>
        <taxon>Oomycota</taxon>
        <taxon>Peronosporomycetes</taxon>
        <taxon>Albuginales</taxon>
        <taxon>Albuginaceae</taxon>
        <taxon>Albugo</taxon>
    </lineage>
</organism>
<dbReference type="InterPro" id="IPR043502">
    <property type="entry name" value="DNA/RNA_pol_sf"/>
</dbReference>
<dbReference type="HOGENOM" id="CLU_001650_21_3_1"/>
<dbReference type="PANTHER" id="PTHR11439:SF440">
    <property type="entry name" value="INTEGRASE CATALYTIC DOMAIN-CONTAINING PROTEIN"/>
    <property type="match status" value="1"/>
</dbReference>
<feature type="domain" description="Reverse transcriptase Ty1/copia-type" evidence="1">
    <location>
        <begin position="48"/>
        <end position="285"/>
    </location>
</feature>
<sequence length="471" mass="52252">MGAKHVPVSRVNALMLKDPKTYREAMKDPRVKQWEEAMRTEIEALEQNNTWDVIQKPREAKLLHSKGVYKLKMNADGTIERYKSRLVARGDEQVYGVDYTFTFSAVMEMISGKVILAVSRIWGVPARPGDVPSAYIKAEKEDNLKIILHIPQGKEFDHELLQKLGVRDKRQVALKLKKGLYSLKQSGRLWNMMLHDILKSLGFTQCYTDSCLYIKTEADGKTLVGIYVDDVLVTGTSDLGVVTKFLGIAFKYNAETGWALNQENNIEEMLEKFGLSESAAVRVPMGGDEGDEETALLLSGGCGSPQRPTVQTFQSLVGSLLWIDRCTRPDIAFAVHGVMRRSHAPTEGDWRLEKKIAKYLKGTKGLKFMIHGDKAAMKAGVLVEAYSDADNYAYKSDRNSVSGGALMMGGMVVVWVCKKKNCVALSTMEAEFVVASQTAAEMMGIMELLQEIGVPIKLGSIVHIDNQASIA</sequence>
<gene>
    <name evidence="2" type="primary">AlNc14C67G4733</name>
    <name evidence="2" type="ORF">ALNC14_054310</name>
</gene>